<evidence type="ECO:0000256" key="1">
    <source>
        <dbReference type="SAM" id="MobiDB-lite"/>
    </source>
</evidence>
<sequence>MHHIFRTPHDRVSNPSHGGLG</sequence>
<accession>A0A375FVU6</accession>
<evidence type="ECO:0000313" key="3">
    <source>
        <dbReference type="Proteomes" id="UP000256862"/>
    </source>
</evidence>
<comment type="caution">
    <text evidence="2">The sequence shown here is derived from an EMBL/GenBank/DDBJ whole genome shotgun (WGS) entry which is preliminary data.</text>
</comment>
<proteinExistence type="predicted"/>
<dbReference type="AlphaFoldDB" id="A0A375FVU6"/>
<reference evidence="3" key="1">
    <citation type="submission" date="2018-01" db="EMBL/GenBank/DDBJ databases">
        <authorList>
            <person name="Gaut B.S."/>
            <person name="Morton B.R."/>
            <person name="Clegg M.T."/>
            <person name="Duvall M.R."/>
        </authorList>
    </citation>
    <scope>NUCLEOTIDE SEQUENCE [LARGE SCALE GENOMIC DNA]</scope>
</reference>
<dbReference type="EMBL" id="OGUS01000108">
    <property type="protein sequence ID" value="SPC10597.1"/>
    <property type="molecule type" value="Genomic_DNA"/>
</dbReference>
<gene>
    <name evidence="2" type="ORF">CO2235_U990005</name>
</gene>
<name>A0A375FVU6_9BURK</name>
<evidence type="ECO:0000313" key="2">
    <source>
        <dbReference type="EMBL" id="SPC10597.1"/>
    </source>
</evidence>
<dbReference type="Proteomes" id="UP000256862">
    <property type="component" value="Unassembled WGS sequence"/>
</dbReference>
<feature type="region of interest" description="Disordered" evidence="1">
    <location>
        <begin position="1"/>
        <end position="21"/>
    </location>
</feature>
<organism evidence="2 3">
    <name type="scientific">Cupriavidus oxalaticus</name>
    <dbReference type="NCBI Taxonomy" id="96344"/>
    <lineage>
        <taxon>Bacteria</taxon>
        <taxon>Pseudomonadati</taxon>
        <taxon>Pseudomonadota</taxon>
        <taxon>Betaproteobacteria</taxon>
        <taxon>Burkholderiales</taxon>
        <taxon>Burkholderiaceae</taxon>
        <taxon>Cupriavidus</taxon>
    </lineage>
</organism>
<protein>
    <submittedName>
        <fullName evidence="2">Uncharacterized protein</fullName>
    </submittedName>
</protein>